<dbReference type="RefSeq" id="WP_282716730.1">
    <property type="nucleotide sequence ID" value="NZ_JASCRX010000010.1"/>
</dbReference>
<feature type="transmembrane region" description="Helical" evidence="1">
    <location>
        <begin position="142"/>
        <end position="164"/>
    </location>
</feature>
<evidence type="ECO:0000313" key="2">
    <source>
        <dbReference type="EMBL" id="MDI5950210.1"/>
    </source>
</evidence>
<evidence type="ECO:0000313" key="3">
    <source>
        <dbReference type="Proteomes" id="UP001228643"/>
    </source>
</evidence>
<dbReference type="AlphaFoldDB" id="A0AAW6TS52"/>
<feature type="transmembrane region" description="Helical" evidence="1">
    <location>
        <begin position="184"/>
        <end position="202"/>
    </location>
</feature>
<sequence>MNDFEQLQIIFNLVKQGIRYLSKHLSLLLLIPALLGGIWQIIELSQMSFSYVRFFSPSQVLGDGLLILTLLIFFIGTFLFLYIIYSRYINSVSVDNPSNQEPLEITSKTNYIKCISLFSLYIILLLFEIYTLSNILKKPDSFFTILILFPIATIILYLALAAWMFANLSIVRTWFYKKILRHTIWLWFMAVVISFMLTASSFRNSFALPKNLVNTDIIVHQIAETNPEAQPVIVYNNDKYLFIELNNFYYLNNKPVNGAMLIIPVEDIFHLSEVKYKLPKYTEAAYHFYQVQQQKKENKSKKNNR</sequence>
<organism evidence="2 3">
    <name type="scientific">Flavobacterium yafengii</name>
    <dbReference type="NCBI Taxonomy" id="3041253"/>
    <lineage>
        <taxon>Bacteria</taxon>
        <taxon>Pseudomonadati</taxon>
        <taxon>Bacteroidota</taxon>
        <taxon>Flavobacteriia</taxon>
        <taxon>Flavobacteriales</taxon>
        <taxon>Flavobacteriaceae</taxon>
        <taxon>Flavobacterium</taxon>
    </lineage>
</organism>
<accession>A0AAW6TS52</accession>
<feature type="transmembrane region" description="Helical" evidence="1">
    <location>
        <begin position="65"/>
        <end position="85"/>
    </location>
</feature>
<evidence type="ECO:0008006" key="4">
    <source>
        <dbReference type="Google" id="ProtNLM"/>
    </source>
</evidence>
<evidence type="ECO:0000256" key="1">
    <source>
        <dbReference type="SAM" id="Phobius"/>
    </source>
</evidence>
<feature type="transmembrane region" description="Helical" evidence="1">
    <location>
        <begin position="110"/>
        <end position="130"/>
    </location>
</feature>
<dbReference type="Proteomes" id="UP001228643">
    <property type="component" value="Unassembled WGS sequence"/>
</dbReference>
<reference evidence="2 3" key="1">
    <citation type="submission" date="2023-04" db="EMBL/GenBank/DDBJ databases">
        <title>Two novel species of Flavobacterium.</title>
        <authorList>
            <person name="Liu Q."/>
            <person name="Xin Y.-H."/>
        </authorList>
    </citation>
    <scope>NUCLEOTIDE SEQUENCE [LARGE SCALE GENOMIC DNA]</scope>
    <source>
        <strain evidence="2 3">LB2P87</strain>
    </source>
</reference>
<comment type="caution">
    <text evidence="2">The sequence shown here is derived from an EMBL/GenBank/DDBJ whole genome shotgun (WGS) entry which is preliminary data.</text>
</comment>
<protein>
    <recommendedName>
        <fullName evidence="4">ABC transporter permease</fullName>
    </recommendedName>
</protein>
<keyword evidence="1" id="KW-0812">Transmembrane</keyword>
<gene>
    <name evidence="2" type="ORF">QLS97_11180</name>
</gene>
<name>A0AAW6TS52_9FLAO</name>
<dbReference type="EMBL" id="JASCRY010000003">
    <property type="protein sequence ID" value="MDI5950210.1"/>
    <property type="molecule type" value="Genomic_DNA"/>
</dbReference>
<proteinExistence type="predicted"/>
<keyword evidence="3" id="KW-1185">Reference proteome</keyword>
<feature type="transmembrane region" description="Helical" evidence="1">
    <location>
        <begin position="25"/>
        <end position="44"/>
    </location>
</feature>
<keyword evidence="1" id="KW-1133">Transmembrane helix</keyword>
<keyword evidence="1" id="KW-0472">Membrane</keyword>